<name>A0A9D3MCH7_ANGAN</name>
<proteinExistence type="predicted"/>
<keyword evidence="2" id="KW-1185">Reference proteome</keyword>
<comment type="caution">
    <text evidence="1">The sequence shown here is derived from an EMBL/GenBank/DDBJ whole genome shotgun (WGS) entry which is preliminary data.</text>
</comment>
<protein>
    <submittedName>
        <fullName evidence="1">Uncharacterized protein</fullName>
    </submittedName>
</protein>
<evidence type="ECO:0000313" key="2">
    <source>
        <dbReference type="Proteomes" id="UP001044222"/>
    </source>
</evidence>
<organism evidence="1 2">
    <name type="scientific">Anguilla anguilla</name>
    <name type="common">European freshwater eel</name>
    <name type="synonym">Muraena anguilla</name>
    <dbReference type="NCBI Taxonomy" id="7936"/>
    <lineage>
        <taxon>Eukaryota</taxon>
        <taxon>Metazoa</taxon>
        <taxon>Chordata</taxon>
        <taxon>Craniata</taxon>
        <taxon>Vertebrata</taxon>
        <taxon>Euteleostomi</taxon>
        <taxon>Actinopterygii</taxon>
        <taxon>Neopterygii</taxon>
        <taxon>Teleostei</taxon>
        <taxon>Anguilliformes</taxon>
        <taxon>Anguillidae</taxon>
        <taxon>Anguilla</taxon>
    </lineage>
</organism>
<evidence type="ECO:0000313" key="1">
    <source>
        <dbReference type="EMBL" id="KAG5846481.1"/>
    </source>
</evidence>
<dbReference type="EMBL" id="JAFIRN010000006">
    <property type="protein sequence ID" value="KAG5846481.1"/>
    <property type="molecule type" value="Genomic_DNA"/>
</dbReference>
<accession>A0A9D3MCH7</accession>
<dbReference type="Proteomes" id="UP001044222">
    <property type="component" value="Unassembled WGS sequence"/>
</dbReference>
<reference evidence="1" key="1">
    <citation type="submission" date="2021-01" db="EMBL/GenBank/DDBJ databases">
        <title>A chromosome-scale assembly of European eel, Anguilla anguilla.</title>
        <authorList>
            <person name="Henkel C."/>
            <person name="Jong-Raadsen S.A."/>
            <person name="Dufour S."/>
            <person name="Weltzien F.-A."/>
            <person name="Palstra A.P."/>
            <person name="Pelster B."/>
            <person name="Spaink H.P."/>
            <person name="Van Den Thillart G.E."/>
            <person name="Jansen H."/>
            <person name="Zahm M."/>
            <person name="Klopp C."/>
            <person name="Cedric C."/>
            <person name="Louis A."/>
            <person name="Berthelot C."/>
            <person name="Parey E."/>
            <person name="Roest Crollius H."/>
            <person name="Montfort J."/>
            <person name="Robinson-Rechavi M."/>
            <person name="Bucao C."/>
            <person name="Bouchez O."/>
            <person name="Gislard M."/>
            <person name="Lluch J."/>
            <person name="Milhes M."/>
            <person name="Lampietro C."/>
            <person name="Lopez Roques C."/>
            <person name="Donnadieu C."/>
            <person name="Braasch I."/>
            <person name="Desvignes T."/>
            <person name="Postlethwait J."/>
            <person name="Bobe J."/>
            <person name="Guiguen Y."/>
            <person name="Dirks R."/>
        </authorList>
    </citation>
    <scope>NUCLEOTIDE SEQUENCE</scope>
    <source>
        <strain evidence="1">Tag_6206</strain>
        <tissue evidence="1">Liver</tissue>
    </source>
</reference>
<sequence>MLILRRLHKSGKLRMMALVRSSLQKVVVFLHRLQRMAISSPRYHKLCKSCVEYTVHGVDSSVDVDWLGLCVAVVKVSLGLILSVLSEPWSVKKEFESGGEELGGGEGTHSSSSK</sequence>
<gene>
    <name evidence="1" type="ORF">ANANG_G00115430</name>
</gene>
<dbReference type="AlphaFoldDB" id="A0A9D3MCH7"/>